<keyword evidence="2" id="KW-0413">Isomerase</keyword>
<dbReference type="SUPFAM" id="SSF51658">
    <property type="entry name" value="Xylose isomerase-like"/>
    <property type="match status" value="1"/>
</dbReference>
<dbReference type="Gene3D" id="3.20.20.150">
    <property type="entry name" value="Divalent-metal-dependent TIM barrel enzymes"/>
    <property type="match status" value="1"/>
</dbReference>
<evidence type="ECO:0000313" key="3">
    <source>
        <dbReference type="Proteomes" id="UP001067235"/>
    </source>
</evidence>
<dbReference type="InterPro" id="IPR036237">
    <property type="entry name" value="Xyl_isomerase-like_sf"/>
</dbReference>
<dbReference type="InterPro" id="IPR050312">
    <property type="entry name" value="IolE/XylAMocC-like"/>
</dbReference>
<evidence type="ECO:0000313" key="2">
    <source>
        <dbReference type="EMBL" id="MCZ4549688.1"/>
    </source>
</evidence>
<evidence type="ECO:0000259" key="1">
    <source>
        <dbReference type="Pfam" id="PF01261"/>
    </source>
</evidence>
<dbReference type="EMBL" id="JAPWIE010000002">
    <property type="protein sequence ID" value="MCZ4549688.1"/>
    <property type="molecule type" value="Genomic_DNA"/>
</dbReference>
<dbReference type="PANTHER" id="PTHR12110">
    <property type="entry name" value="HYDROXYPYRUVATE ISOMERASE"/>
    <property type="match status" value="1"/>
</dbReference>
<dbReference type="RefSeq" id="WP_301570210.1">
    <property type="nucleotide sequence ID" value="NZ_JAPWIE010000002.1"/>
</dbReference>
<dbReference type="PANTHER" id="PTHR12110:SF48">
    <property type="entry name" value="BLL3656 PROTEIN"/>
    <property type="match status" value="1"/>
</dbReference>
<organism evidence="2 3">
    <name type="scientific">Gordonia rubripertincta</name>
    <name type="common">Rhodococcus corallinus</name>
    <dbReference type="NCBI Taxonomy" id="36822"/>
    <lineage>
        <taxon>Bacteria</taxon>
        <taxon>Bacillati</taxon>
        <taxon>Actinomycetota</taxon>
        <taxon>Actinomycetes</taxon>
        <taxon>Mycobacteriales</taxon>
        <taxon>Gordoniaceae</taxon>
        <taxon>Gordonia</taxon>
    </lineage>
</organism>
<dbReference type="GO" id="GO:0016853">
    <property type="term" value="F:isomerase activity"/>
    <property type="evidence" value="ECO:0007669"/>
    <property type="project" value="UniProtKB-KW"/>
</dbReference>
<protein>
    <submittedName>
        <fullName evidence="2">Sugar phosphate isomerase/epimerase</fullName>
    </submittedName>
</protein>
<name>A0ABT4MRS3_GORRU</name>
<gene>
    <name evidence="2" type="ORF">O4213_06825</name>
</gene>
<dbReference type="Proteomes" id="UP001067235">
    <property type="component" value="Unassembled WGS sequence"/>
</dbReference>
<comment type="caution">
    <text evidence="2">The sequence shown here is derived from an EMBL/GenBank/DDBJ whole genome shotgun (WGS) entry which is preliminary data.</text>
</comment>
<dbReference type="Pfam" id="PF01261">
    <property type="entry name" value="AP_endonuc_2"/>
    <property type="match status" value="1"/>
</dbReference>
<keyword evidence="3" id="KW-1185">Reference proteome</keyword>
<sequence>MEVTPAQRILSLSHLSAIGVPPPQFIENAAFGGFDAVGLRVAQTAQDRGFRISAGSSLLRETKSALSDNGMRVLDVEVVKLHPGSSRADWSAVLEAGAELNASFLLVTVLDDDYTRAIENFAELAELAGAHGLRACLEPMIFSSVRDMSAAARFVVDARGSDAGLLVDALHWSRAGSQWSELDAIAPELLPYCQLCDAPTDAPAADHNTAITEARTDRLAPGTGALPLVELLRRLPQTAAVSVEAPSARSVTDPRGWTADLGRAARKVLSAATPAPSPAS</sequence>
<reference evidence="2" key="1">
    <citation type="submission" date="2022-12" db="EMBL/GenBank/DDBJ databases">
        <authorList>
            <person name="Krivoruchko A.V."/>
            <person name="Elkin A."/>
        </authorList>
    </citation>
    <scope>NUCLEOTIDE SEQUENCE</scope>
    <source>
        <strain evidence="2">IEGM 1388</strain>
    </source>
</reference>
<dbReference type="InterPro" id="IPR013022">
    <property type="entry name" value="Xyl_isomerase-like_TIM-brl"/>
</dbReference>
<accession>A0ABT4MRS3</accession>
<proteinExistence type="predicted"/>
<feature type="domain" description="Xylose isomerase-like TIM barrel" evidence="1">
    <location>
        <begin position="30"/>
        <end position="259"/>
    </location>
</feature>